<dbReference type="EMBL" id="BARS01017689">
    <property type="protein sequence ID" value="GAF86768.1"/>
    <property type="molecule type" value="Genomic_DNA"/>
</dbReference>
<organism evidence="2">
    <name type="scientific">marine sediment metagenome</name>
    <dbReference type="NCBI Taxonomy" id="412755"/>
    <lineage>
        <taxon>unclassified sequences</taxon>
        <taxon>metagenomes</taxon>
        <taxon>ecological metagenomes</taxon>
    </lineage>
</organism>
<protein>
    <submittedName>
        <fullName evidence="2">Uncharacterized protein</fullName>
    </submittedName>
</protein>
<keyword evidence="1" id="KW-0175">Coiled coil</keyword>
<evidence type="ECO:0000256" key="1">
    <source>
        <dbReference type="SAM" id="Coils"/>
    </source>
</evidence>
<name>X0SZX4_9ZZZZ</name>
<dbReference type="AlphaFoldDB" id="X0SZX4"/>
<reference evidence="2" key="1">
    <citation type="journal article" date="2014" name="Front. Microbiol.">
        <title>High frequency of phylogenetically diverse reductive dehalogenase-homologous genes in deep subseafloor sedimentary metagenomes.</title>
        <authorList>
            <person name="Kawai M."/>
            <person name="Futagami T."/>
            <person name="Toyoda A."/>
            <person name="Takaki Y."/>
            <person name="Nishi S."/>
            <person name="Hori S."/>
            <person name="Arai W."/>
            <person name="Tsubouchi T."/>
            <person name="Morono Y."/>
            <person name="Uchiyama I."/>
            <person name="Ito T."/>
            <person name="Fujiyama A."/>
            <person name="Inagaki F."/>
            <person name="Takami H."/>
        </authorList>
    </citation>
    <scope>NUCLEOTIDE SEQUENCE</scope>
    <source>
        <strain evidence="2">Expedition CK06-06</strain>
    </source>
</reference>
<feature type="non-terminal residue" evidence="2">
    <location>
        <position position="1"/>
    </location>
</feature>
<evidence type="ECO:0000313" key="2">
    <source>
        <dbReference type="EMBL" id="GAF86768.1"/>
    </source>
</evidence>
<comment type="caution">
    <text evidence="2">The sequence shown here is derived from an EMBL/GenBank/DDBJ whole genome shotgun (WGS) entry which is preliminary data.</text>
</comment>
<feature type="coiled-coil region" evidence="1">
    <location>
        <begin position="9"/>
        <end position="43"/>
    </location>
</feature>
<proteinExistence type="predicted"/>
<gene>
    <name evidence="2" type="ORF">S01H1_28898</name>
</gene>
<accession>X0SZX4</accession>
<sequence length="162" mass="18817">PPACANCRLEEQESLVDDLKLEIQKLRDRNKELEEILVEEKVDNGPTQEELDAELSKEILHRIHGGSPSPDWTIVNDPCDCEKDAIITITMPQWGHNLKIPDSFKEDLTVNITKHFFEYSNSKSNYKIKPDQRYQAARKLARDLLPIFQETLPYLEKEVENK</sequence>